<keyword evidence="4" id="KW-0808">Transferase</keyword>
<comment type="pathway">
    <text evidence="13">Pyrimidine metabolism.</text>
</comment>
<evidence type="ECO:0000256" key="6">
    <source>
        <dbReference type="ARBA" id="ARBA00022737"/>
    </source>
</evidence>
<dbReference type="STRING" id="3750.A0A498IUB2"/>
<dbReference type="InterPro" id="IPR046960">
    <property type="entry name" value="PPR_At4g14850-like_plant"/>
</dbReference>
<evidence type="ECO:0000256" key="4">
    <source>
        <dbReference type="ARBA" id="ARBA00022679"/>
    </source>
</evidence>
<dbReference type="FunFam" id="1.25.40.10:FF:000341">
    <property type="entry name" value="Pentatricopeptide repeat-containing protein chloroplastic"/>
    <property type="match status" value="1"/>
</dbReference>
<dbReference type="GO" id="GO:0003723">
    <property type="term" value="F:RNA binding"/>
    <property type="evidence" value="ECO:0007669"/>
    <property type="project" value="InterPro"/>
</dbReference>
<evidence type="ECO:0000256" key="15">
    <source>
        <dbReference type="PROSITE-ProRule" id="PRU00708"/>
    </source>
</evidence>
<dbReference type="Gene3D" id="3.40.50.300">
    <property type="entry name" value="P-loop containing nucleotide triphosphate hydrolases"/>
    <property type="match status" value="1"/>
</dbReference>
<keyword evidence="7" id="KW-0547">Nucleotide-binding</keyword>
<dbReference type="Gene3D" id="3.30.60.20">
    <property type="match status" value="1"/>
</dbReference>
<protein>
    <recommendedName>
        <fullName evidence="2">thymidine kinase</fullName>
        <ecNumber evidence="2">2.7.1.21</ecNumber>
    </recommendedName>
</protein>
<dbReference type="FunFam" id="1.25.40.10:FF:000280">
    <property type="entry name" value="Pentatricopeptide repeat-containing protein"/>
    <property type="match status" value="1"/>
</dbReference>
<comment type="similarity">
    <text evidence="14">Belongs to the PPR family. PCMP-E subfamily.</text>
</comment>
<evidence type="ECO:0000256" key="13">
    <source>
        <dbReference type="ARBA" id="ARBA00060693"/>
    </source>
</evidence>
<accession>A0A498IUB2</accession>
<dbReference type="Pfam" id="PF00265">
    <property type="entry name" value="TK"/>
    <property type="match status" value="1"/>
</dbReference>
<dbReference type="PROSITE" id="PS00603">
    <property type="entry name" value="TK_CELLULAR_TYPE"/>
    <property type="match status" value="1"/>
</dbReference>
<evidence type="ECO:0000256" key="14">
    <source>
        <dbReference type="ARBA" id="ARBA00061659"/>
    </source>
</evidence>
<evidence type="ECO:0000256" key="9">
    <source>
        <dbReference type="ARBA" id="ARBA00022833"/>
    </source>
</evidence>
<dbReference type="PROSITE" id="PS51375">
    <property type="entry name" value="PPR"/>
    <property type="match status" value="3"/>
</dbReference>
<dbReference type="PANTHER" id="PTHR47926:SF347">
    <property type="entry name" value="PENTATRICOPEPTIDE REPEAT-CONTAINING PROTEIN"/>
    <property type="match status" value="1"/>
</dbReference>
<dbReference type="FunFam" id="3.30.60.20:FF:000051">
    <property type="entry name" value="Thymidine kinase"/>
    <property type="match status" value="1"/>
</dbReference>
<keyword evidence="3" id="KW-0237">DNA synthesis</keyword>
<evidence type="ECO:0000256" key="10">
    <source>
        <dbReference type="ARBA" id="ARBA00022840"/>
    </source>
</evidence>
<dbReference type="InterPro" id="IPR046848">
    <property type="entry name" value="E_motif"/>
</dbReference>
<dbReference type="AlphaFoldDB" id="A0A498IUB2"/>
<dbReference type="Proteomes" id="UP000290289">
    <property type="component" value="Chromosome 10"/>
</dbReference>
<evidence type="ECO:0000256" key="12">
    <source>
        <dbReference type="ARBA" id="ARBA00048254"/>
    </source>
</evidence>
<keyword evidence="6" id="KW-0677">Repeat</keyword>
<keyword evidence="9" id="KW-0862">Zinc</keyword>
<dbReference type="InterPro" id="IPR011990">
    <property type="entry name" value="TPR-like_helical_dom_sf"/>
</dbReference>
<gene>
    <name evidence="16" type="ORF">DVH24_014379</name>
</gene>
<dbReference type="InterPro" id="IPR002885">
    <property type="entry name" value="PPR_rpt"/>
</dbReference>
<dbReference type="InterPro" id="IPR001267">
    <property type="entry name" value="Thymidine_kinase"/>
</dbReference>
<comment type="catalytic activity">
    <reaction evidence="12">
        <text>thymidine + ATP = dTMP + ADP + H(+)</text>
        <dbReference type="Rhea" id="RHEA:19129"/>
        <dbReference type="ChEBI" id="CHEBI:15378"/>
        <dbReference type="ChEBI" id="CHEBI:17748"/>
        <dbReference type="ChEBI" id="CHEBI:30616"/>
        <dbReference type="ChEBI" id="CHEBI:63528"/>
        <dbReference type="ChEBI" id="CHEBI:456216"/>
        <dbReference type="EC" id="2.7.1.21"/>
    </reaction>
</comment>
<reference evidence="16 17" key="1">
    <citation type="submission" date="2018-10" db="EMBL/GenBank/DDBJ databases">
        <title>A high-quality apple genome assembly.</title>
        <authorList>
            <person name="Hu J."/>
        </authorList>
    </citation>
    <scope>NUCLEOTIDE SEQUENCE [LARGE SCALE GENOMIC DNA]</scope>
    <source>
        <strain evidence="17">cv. HFTH1</strain>
        <tissue evidence="16">Young leaf</tissue>
    </source>
</reference>
<name>A0A498IUB2_MALDO</name>
<dbReference type="GO" id="GO:0004797">
    <property type="term" value="F:thymidine kinase activity"/>
    <property type="evidence" value="ECO:0007669"/>
    <property type="project" value="UniProtKB-EC"/>
</dbReference>
<evidence type="ECO:0000256" key="11">
    <source>
        <dbReference type="ARBA" id="ARBA00025704"/>
    </source>
</evidence>
<dbReference type="Pfam" id="PF13041">
    <property type="entry name" value="PPR_2"/>
    <property type="match status" value="2"/>
</dbReference>
<keyword evidence="10" id="KW-0067">ATP-binding</keyword>
<dbReference type="GO" id="GO:0046872">
    <property type="term" value="F:metal ion binding"/>
    <property type="evidence" value="ECO:0007669"/>
    <property type="project" value="UniProtKB-KW"/>
</dbReference>
<dbReference type="GO" id="GO:0009451">
    <property type="term" value="P:RNA modification"/>
    <property type="evidence" value="ECO:0007669"/>
    <property type="project" value="InterPro"/>
</dbReference>
<dbReference type="InterPro" id="IPR027417">
    <property type="entry name" value="P-loop_NTPase"/>
</dbReference>
<comment type="pathway">
    <text evidence="11">Purine metabolism.</text>
</comment>
<evidence type="ECO:0000256" key="5">
    <source>
        <dbReference type="ARBA" id="ARBA00022723"/>
    </source>
</evidence>
<dbReference type="SUPFAM" id="SSF57716">
    <property type="entry name" value="Glucocorticoid receptor-like (DNA-binding domain)"/>
    <property type="match status" value="1"/>
</dbReference>
<dbReference type="EC" id="2.7.1.21" evidence="2"/>
<dbReference type="FunFam" id="1.25.40.10:FF:000031">
    <property type="entry name" value="Pentatricopeptide repeat-containing protein mitochondrial"/>
    <property type="match status" value="1"/>
</dbReference>
<dbReference type="EMBL" id="RDQH01000336">
    <property type="protein sequence ID" value="RXH85795.1"/>
    <property type="molecule type" value="Genomic_DNA"/>
</dbReference>
<evidence type="ECO:0000256" key="8">
    <source>
        <dbReference type="ARBA" id="ARBA00022777"/>
    </source>
</evidence>
<evidence type="ECO:0000256" key="2">
    <source>
        <dbReference type="ARBA" id="ARBA00012118"/>
    </source>
</evidence>
<dbReference type="GO" id="GO:0006950">
    <property type="term" value="P:response to stress"/>
    <property type="evidence" value="ECO:0007669"/>
    <property type="project" value="UniProtKB-ARBA"/>
</dbReference>
<dbReference type="Pfam" id="PF20431">
    <property type="entry name" value="E_motif"/>
    <property type="match status" value="1"/>
</dbReference>
<evidence type="ECO:0000256" key="3">
    <source>
        <dbReference type="ARBA" id="ARBA00022634"/>
    </source>
</evidence>
<comment type="similarity">
    <text evidence="1">Belongs to the thymidine kinase family.</text>
</comment>
<sequence length="633" mass="71161">MFGWSCNGGEHSVSVSCTVVSGLFIGVHISPVRYSSFQVKPPKHIQLDKTLKGLCYSGRLVEAVALLCRTGLEFNPATYALLLQECIFRKEYKKGKRIHAHMIVVGFVLNEYLKTKLLILYAKSGDLRTAHILLDMLLEKSLVSWNAIIAGYVQKGLEDVGLSLYNKMRQRGLIPDQYTFASVFRACASLATLEHGKQAHGVMIKCQIGQNVVVSSALMDMYFKCSDISDGHRVFDTSQNRNAITWTALISGYGQHGRVVEVLNLFHRMKSEGFRPNYVTFISVLSACGHGALVDEAWEYFSSMTRDYGIRPRAQHYAAFVDVLGRVGRLEEAYEFVSNSPYKEHSVIWGAFLWACRIHGDRDLLKLAAKKYFTLEPENAGKYVVLSNAYATFGLWDNVAEVRNMMKESGIVKEPAYSKIEVQKEVHFFLKGDTYHKQSKQIYEMVKLVDFSLNNSAYASQNVAIIKSIKDTRYGLDSIVTHDGVKFPCWPLKDLSSFKQKFSPEAYDQLDVIGIDEAQFFEDLYDFCSEAADRDGKKVIVAGLDGDYLRRKFGSVLDIVPLADSVTKLTARCELCGKRAFFTLRKTEEMQTELIGGADVYMPVCRQHYVAGQVAIEAARVVLESQVQCGSYA</sequence>
<evidence type="ECO:0000256" key="1">
    <source>
        <dbReference type="ARBA" id="ARBA00007587"/>
    </source>
</evidence>
<feature type="repeat" description="PPR" evidence="15">
    <location>
        <begin position="141"/>
        <end position="175"/>
    </location>
</feature>
<dbReference type="GO" id="GO:0042802">
    <property type="term" value="F:identical protein binding"/>
    <property type="evidence" value="ECO:0007669"/>
    <property type="project" value="UniProtKB-ARBA"/>
</dbReference>
<evidence type="ECO:0000313" key="16">
    <source>
        <dbReference type="EMBL" id="RXH85795.1"/>
    </source>
</evidence>
<feature type="repeat" description="PPR" evidence="15">
    <location>
        <begin position="277"/>
        <end position="312"/>
    </location>
</feature>
<comment type="caution">
    <text evidence="16">The sequence shown here is derived from an EMBL/GenBank/DDBJ whole genome shotgun (WGS) entry which is preliminary data.</text>
</comment>
<keyword evidence="17" id="KW-1185">Reference proteome</keyword>
<dbReference type="GO" id="GO:0071897">
    <property type="term" value="P:DNA biosynthetic process"/>
    <property type="evidence" value="ECO:0007669"/>
    <property type="project" value="UniProtKB-KW"/>
</dbReference>
<dbReference type="GO" id="GO:0005524">
    <property type="term" value="F:ATP binding"/>
    <property type="evidence" value="ECO:0007669"/>
    <property type="project" value="UniProtKB-KW"/>
</dbReference>
<organism evidence="16 17">
    <name type="scientific">Malus domestica</name>
    <name type="common">Apple</name>
    <name type="synonym">Pyrus malus</name>
    <dbReference type="NCBI Taxonomy" id="3750"/>
    <lineage>
        <taxon>Eukaryota</taxon>
        <taxon>Viridiplantae</taxon>
        <taxon>Streptophyta</taxon>
        <taxon>Embryophyta</taxon>
        <taxon>Tracheophyta</taxon>
        <taxon>Spermatophyta</taxon>
        <taxon>Magnoliopsida</taxon>
        <taxon>eudicotyledons</taxon>
        <taxon>Gunneridae</taxon>
        <taxon>Pentapetalae</taxon>
        <taxon>rosids</taxon>
        <taxon>fabids</taxon>
        <taxon>Rosales</taxon>
        <taxon>Rosaceae</taxon>
        <taxon>Amygdaloideae</taxon>
        <taxon>Maleae</taxon>
        <taxon>Malus</taxon>
    </lineage>
</organism>
<dbReference type="SUPFAM" id="SSF52540">
    <property type="entry name" value="P-loop containing nucleoside triphosphate hydrolases"/>
    <property type="match status" value="1"/>
</dbReference>
<evidence type="ECO:0000256" key="7">
    <source>
        <dbReference type="ARBA" id="ARBA00022741"/>
    </source>
</evidence>
<proteinExistence type="inferred from homology"/>
<evidence type="ECO:0000313" key="17">
    <source>
        <dbReference type="Proteomes" id="UP000290289"/>
    </source>
</evidence>
<dbReference type="FunFam" id="3.40.50.300:FF:000948">
    <property type="entry name" value="Thymidine kinase"/>
    <property type="match status" value="1"/>
</dbReference>
<feature type="repeat" description="PPR" evidence="15">
    <location>
        <begin position="242"/>
        <end position="276"/>
    </location>
</feature>
<dbReference type="InterPro" id="IPR020633">
    <property type="entry name" value="Thymidine_kinase_CS"/>
</dbReference>
<dbReference type="NCBIfam" id="TIGR00756">
    <property type="entry name" value="PPR"/>
    <property type="match status" value="3"/>
</dbReference>
<dbReference type="Gene3D" id="1.25.40.10">
    <property type="entry name" value="Tetratricopeptide repeat domain"/>
    <property type="match status" value="3"/>
</dbReference>
<keyword evidence="5" id="KW-0479">Metal-binding</keyword>
<keyword evidence="8" id="KW-0418">Kinase</keyword>
<dbReference type="PANTHER" id="PTHR47926">
    <property type="entry name" value="PENTATRICOPEPTIDE REPEAT-CONTAINING PROTEIN"/>
    <property type="match status" value="1"/>
</dbReference>